<dbReference type="GO" id="GO:0005524">
    <property type="term" value="F:ATP binding"/>
    <property type="evidence" value="ECO:0007669"/>
    <property type="project" value="UniProtKB-KW"/>
</dbReference>
<dbReference type="PROSITE" id="PS00108">
    <property type="entry name" value="PROTEIN_KINASE_ST"/>
    <property type="match status" value="1"/>
</dbReference>
<keyword evidence="3" id="KW-0067">ATP-binding</keyword>
<dbReference type="Pfam" id="PF00069">
    <property type="entry name" value="Pkinase"/>
    <property type="match status" value="1"/>
</dbReference>
<dbReference type="InterPro" id="IPR008271">
    <property type="entry name" value="Ser/Thr_kinase_AS"/>
</dbReference>
<evidence type="ECO:0000256" key="2">
    <source>
        <dbReference type="ARBA" id="ARBA00022741"/>
    </source>
</evidence>
<dbReference type="SUPFAM" id="SSF56112">
    <property type="entry name" value="Protein kinase-like (PK-like)"/>
    <property type="match status" value="1"/>
</dbReference>
<dbReference type="EMBL" id="MN740209">
    <property type="protein sequence ID" value="QHT93682.1"/>
    <property type="molecule type" value="Genomic_DNA"/>
</dbReference>
<dbReference type="InterPro" id="IPR000719">
    <property type="entry name" value="Prot_kinase_dom"/>
</dbReference>
<dbReference type="PROSITE" id="PS00107">
    <property type="entry name" value="PROTEIN_KINASE_ATP"/>
    <property type="match status" value="1"/>
</dbReference>
<dbReference type="InterPro" id="IPR011009">
    <property type="entry name" value="Kinase-like_dom_sf"/>
</dbReference>
<evidence type="ECO:0000256" key="1">
    <source>
        <dbReference type="ARBA" id="ARBA00012513"/>
    </source>
</evidence>
<dbReference type="PANTHER" id="PTHR11909">
    <property type="entry name" value="CASEIN KINASE-RELATED"/>
    <property type="match status" value="1"/>
</dbReference>
<dbReference type="GO" id="GO:0004674">
    <property type="term" value="F:protein serine/threonine kinase activity"/>
    <property type="evidence" value="ECO:0007669"/>
    <property type="project" value="UniProtKB-EC"/>
</dbReference>
<dbReference type="SMART" id="SM00220">
    <property type="entry name" value="S_TKc"/>
    <property type="match status" value="1"/>
</dbReference>
<name>A0A6C0IL36_9ZZZZ</name>
<dbReference type="PROSITE" id="PS50011">
    <property type="entry name" value="PROTEIN_KINASE_DOM"/>
    <property type="match status" value="1"/>
</dbReference>
<accession>A0A6C0IL36</accession>
<protein>
    <recommendedName>
        <fullName evidence="1">non-specific serine/threonine protein kinase</fullName>
        <ecNumber evidence="1">2.7.11.1</ecNumber>
    </recommendedName>
</protein>
<sequence>MTDFREYNETFEKGILVDKYEIIDKLGCGAFSEIYNARDVRRDEPVIIKTEPADREVGLLKHEASMYMRLRNVNGMLLLKWYGVVDNVRCMVLPYGGTALDKVTINNHLVCLDIFRQCITALENIHRMGIMHRDIKPANILVDNEGVCRLVDFGLSTSFVCVYGSHIDKRTDQTIIGSPSYISMNIHNGINPSRRDDIESLCYVYLFLLRKRIPWIGCSNINMIKNMKSQAKDYFSQNSAVGIGILECIRNVGFSDEPDYSMYIETISEEIDSYR</sequence>
<evidence type="ECO:0000313" key="5">
    <source>
        <dbReference type="EMBL" id="QHT93682.1"/>
    </source>
</evidence>
<reference evidence="5" key="1">
    <citation type="journal article" date="2020" name="Nature">
        <title>Giant virus diversity and host interactions through global metagenomics.</title>
        <authorList>
            <person name="Schulz F."/>
            <person name="Roux S."/>
            <person name="Paez-Espino D."/>
            <person name="Jungbluth S."/>
            <person name="Walsh D.A."/>
            <person name="Denef V.J."/>
            <person name="McMahon K.D."/>
            <person name="Konstantinidis K.T."/>
            <person name="Eloe-Fadrosh E.A."/>
            <person name="Kyrpides N.C."/>
            <person name="Woyke T."/>
        </authorList>
    </citation>
    <scope>NUCLEOTIDE SEQUENCE</scope>
    <source>
        <strain evidence="5">GVMAG-M-3300024252-29</strain>
    </source>
</reference>
<organism evidence="5">
    <name type="scientific">viral metagenome</name>
    <dbReference type="NCBI Taxonomy" id="1070528"/>
    <lineage>
        <taxon>unclassified sequences</taxon>
        <taxon>metagenomes</taxon>
        <taxon>organismal metagenomes</taxon>
    </lineage>
</organism>
<evidence type="ECO:0000256" key="3">
    <source>
        <dbReference type="ARBA" id="ARBA00022840"/>
    </source>
</evidence>
<feature type="domain" description="Protein kinase" evidence="4">
    <location>
        <begin position="20"/>
        <end position="275"/>
    </location>
</feature>
<proteinExistence type="predicted"/>
<dbReference type="InterPro" id="IPR050235">
    <property type="entry name" value="CK1_Ser-Thr_kinase"/>
</dbReference>
<keyword evidence="2" id="KW-0547">Nucleotide-binding</keyword>
<dbReference type="EC" id="2.7.11.1" evidence="1"/>
<dbReference type="AlphaFoldDB" id="A0A6C0IL36"/>
<evidence type="ECO:0000259" key="4">
    <source>
        <dbReference type="PROSITE" id="PS50011"/>
    </source>
</evidence>
<dbReference type="Gene3D" id="1.10.510.10">
    <property type="entry name" value="Transferase(Phosphotransferase) domain 1"/>
    <property type="match status" value="1"/>
</dbReference>
<dbReference type="InterPro" id="IPR017441">
    <property type="entry name" value="Protein_kinase_ATP_BS"/>
</dbReference>